<comment type="subcellular location">
    <subcellularLocation>
        <location evidence="1">Cell outer membrane</location>
    </subcellularLocation>
</comment>
<dbReference type="InterPro" id="IPR019734">
    <property type="entry name" value="TPR_rpt"/>
</dbReference>
<feature type="domain" description="RagB/SusD" evidence="7">
    <location>
        <begin position="358"/>
        <end position="475"/>
    </location>
</feature>
<evidence type="ECO:0000256" key="6">
    <source>
        <dbReference type="PROSITE-ProRule" id="PRU00339"/>
    </source>
</evidence>
<sequence>MKLLLKYYIGFVFLLMLGGCSNDFLEVKQLKSLQVPHTIADFQAILDYNFAPGNTAHTFGANGSDEFIITEKRWNQLATESNAYLRDVYVWSQKINMLQYEQNMDWSRSYLYIFYANHALYGIESIQPTPDEQIAWNNVKGSALFFRAFHYYNLAQQFSFPYERSDNPNGLPLRLEPDVTVKVKRSSVHETYKQILDDALKSAELLPAETKRTNYIRPGKAAAYALIAKTYLLMEEYEKAAQYAERCLSLRGQLIDFNTLGADDPANFYEYAFAADYGASNPEMIYYSVSDNGYTTALNSVFKDRAEFHPSLLALYEPGDIRYKVYFRPYIDVDGYRFLVFKGSYAAYSYFSGLAADEIYLLNAECNARTNKIDKALDDLNLLLKNRIDRSWFSPVTEKDPEKLLKIILLERRKEMVFRGTRWQDLRRLNKEPRFAQILVREIGGNRYELPPNDPRYTWPIPQSEIDAGGLTQNPR</sequence>
<dbReference type="Gene3D" id="1.25.40.390">
    <property type="match status" value="1"/>
</dbReference>
<evidence type="ECO:0000256" key="5">
    <source>
        <dbReference type="ARBA" id="ARBA00023237"/>
    </source>
</evidence>
<dbReference type="EMBL" id="FUZZ01000001">
    <property type="protein sequence ID" value="SKC95649.1"/>
    <property type="molecule type" value="Genomic_DNA"/>
</dbReference>
<dbReference type="PROSITE" id="PS51257">
    <property type="entry name" value="PROKAR_LIPOPROTEIN"/>
    <property type="match status" value="1"/>
</dbReference>
<keyword evidence="6" id="KW-0802">TPR repeat</keyword>
<keyword evidence="10" id="KW-1185">Reference proteome</keyword>
<feature type="domain" description="SusD-like N-terminal" evidence="8">
    <location>
        <begin position="23"/>
        <end position="232"/>
    </location>
</feature>
<evidence type="ECO:0000256" key="4">
    <source>
        <dbReference type="ARBA" id="ARBA00023136"/>
    </source>
</evidence>
<dbReference type="STRING" id="393003.SAMN05660461_0471"/>
<proteinExistence type="inferred from homology"/>
<evidence type="ECO:0000259" key="7">
    <source>
        <dbReference type="Pfam" id="PF07980"/>
    </source>
</evidence>
<accession>A0A1T5N618</accession>
<dbReference type="InterPro" id="IPR033985">
    <property type="entry name" value="SusD-like_N"/>
</dbReference>
<feature type="repeat" description="TPR" evidence="6">
    <location>
        <begin position="221"/>
        <end position="254"/>
    </location>
</feature>
<dbReference type="InterPro" id="IPR011990">
    <property type="entry name" value="TPR-like_helical_dom_sf"/>
</dbReference>
<dbReference type="InterPro" id="IPR012944">
    <property type="entry name" value="SusD_RagB_dom"/>
</dbReference>
<gene>
    <name evidence="9" type="ORF">SAMN05660461_0471</name>
</gene>
<dbReference type="Proteomes" id="UP000190166">
    <property type="component" value="Unassembled WGS sequence"/>
</dbReference>
<dbReference type="AlphaFoldDB" id="A0A1T5N618"/>
<protein>
    <submittedName>
        <fullName evidence="9">SusD family protein</fullName>
    </submittedName>
</protein>
<name>A0A1T5N618_9BACT</name>
<dbReference type="PROSITE" id="PS50005">
    <property type="entry name" value="TPR"/>
    <property type="match status" value="1"/>
</dbReference>
<evidence type="ECO:0000313" key="10">
    <source>
        <dbReference type="Proteomes" id="UP000190166"/>
    </source>
</evidence>
<evidence type="ECO:0000256" key="3">
    <source>
        <dbReference type="ARBA" id="ARBA00022729"/>
    </source>
</evidence>
<evidence type="ECO:0000313" key="9">
    <source>
        <dbReference type="EMBL" id="SKC95649.1"/>
    </source>
</evidence>
<evidence type="ECO:0000256" key="2">
    <source>
        <dbReference type="ARBA" id="ARBA00006275"/>
    </source>
</evidence>
<evidence type="ECO:0000256" key="1">
    <source>
        <dbReference type="ARBA" id="ARBA00004442"/>
    </source>
</evidence>
<dbReference type="GO" id="GO:0009279">
    <property type="term" value="C:cell outer membrane"/>
    <property type="evidence" value="ECO:0007669"/>
    <property type="project" value="UniProtKB-SubCell"/>
</dbReference>
<dbReference type="Pfam" id="PF07980">
    <property type="entry name" value="SusD_RagB"/>
    <property type="match status" value="1"/>
</dbReference>
<comment type="similarity">
    <text evidence="2">Belongs to the SusD family.</text>
</comment>
<organism evidence="9 10">
    <name type="scientific">Chitinophaga ginsengisegetis</name>
    <dbReference type="NCBI Taxonomy" id="393003"/>
    <lineage>
        <taxon>Bacteria</taxon>
        <taxon>Pseudomonadati</taxon>
        <taxon>Bacteroidota</taxon>
        <taxon>Chitinophagia</taxon>
        <taxon>Chitinophagales</taxon>
        <taxon>Chitinophagaceae</taxon>
        <taxon>Chitinophaga</taxon>
    </lineage>
</organism>
<keyword evidence="5" id="KW-0998">Cell outer membrane</keyword>
<keyword evidence="3" id="KW-0732">Signal</keyword>
<reference evidence="9 10" key="1">
    <citation type="submission" date="2017-02" db="EMBL/GenBank/DDBJ databases">
        <authorList>
            <person name="Peterson S.W."/>
        </authorList>
    </citation>
    <scope>NUCLEOTIDE SEQUENCE [LARGE SCALE GENOMIC DNA]</scope>
    <source>
        <strain evidence="9 10">DSM 18108</strain>
    </source>
</reference>
<dbReference type="RefSeq" id="WP_079467804.1">
    <property type="nucleotide sequence ID" value="NZ_FUZZ01000001.1"/>
</dbReference>
<dbReference type="Pfam" id="PF14322">
    <property type="entry name" value="SusD-like_3"/>
    <property type="match status" value="1"/>
</dbReference>
<evidence type="ECO:0000259" key="8">
    <source>
        <dbReference type="Pfam" id="PF14322"/>
    </source>
</evidence>
<dbReference type="SUPFAM" id="SSF48452">
    <property type="entry name" value="TPR-like"/>
    <property type="match status" value="1"/>
</dbReference>
<keyword evidence="4" id="KW-0472">Membrane</keyword>